<dbReference type="PANTHER" id="PTHR30619">
    <property type="entry name" value="DNA INTERNALIZATION/COMPETENCE PROTEIN COMEC/REC2"/>
    <property type="match status" value="1"/>
</dbReference>
<dbReference type="AlphaFoldDB" id="A0A1H6F604"/>
<dbReference type="SUPFAM" id="SSF56281">
    <property type="entry name" value="Metallo-hydrolase/oxidoreductase"/>
    <property type="match status" value="1"/>
</dbReference>
<dbReference type="Pfam" id="PF00753">
    <property type="entry name" value="Lactamase_B"/>
    <property type="match status" value="1"/>
</dbReference>
<dbReference type="Proteomes" id="UP000236724">
    <property type="component" value="Unassembled WGS sequence"/>
</dbReference>
<dbReference type="Gene3D" id="3.60.15.10">
    <property type="entry name" value="Ribonuclease Z/Hydroxyacylglutathione hydrolase-like"/>
    <property type="match status" value="1"/>
</dbReference>
<evidence type="ECO:0000313" key="2">
    <source>
        <dbReference type="EMBL" id="SEH05580.1"/>
    </source>
</evidence>
<organism evidence="2 3">
    <name type="scientific">Candidatus Venteria ishoeyi</name>
    <dbReference type="NCBI Taxonomy" id="1899563"/>
    <lineage>
        <taxon>Bacteria</taxon>
        <taxon>Pseudomonadati</taxon>
        <taxon>Pseudomonadota</taxon>
        <taxon>Gammaproteobacteria</taxon>
        <taxon>Thiotrichales</taxon>
        <taxon>Thiotrichaceae</taxon>
        <taxon>Venteria</taxon>
    </lineage>
</organism>
<dbReference type="RefSeq" id="WP_103919484.1">
    <property type="nucleotide sequence ID" value="NZ_FMSV02000362.1"/>
</dbReference>
<dbReference type="InterPro" id="IPR052159">
    <property type="entry name" value="Competence_DNA_uptake"/>
</dbReference>
<dbReference type="OrthoDB" id="9768813at2"/>
<gene>
    <name evidence="2" type="ORF">MBHS_01435</name>
</gene>
<evidence type="ECO:0000259" key="1">
    <source>
        <dbReference type="Pfam" id="PF00753"/>
    </source>
</evidence>
<sequence length="342" mass="39428">MPISFNFLPAGSGDAILIAADNFNILIDGGNNRMKQHNTLVKKLKEIKSKDEQLDWIVLTHIDEDHINGLIKILRRNNNLKIPIKNIWFNAFNNYKVDAIITSSEISQKQLITFEQLVDEVKQSNIGVELCKNISIERFSHPIKINKNIKISLLSPTSEILDKLYREYVKEKKSSNISAKNKDSDYNYSIEDLGNRPDVNKTSLTNKSSISFILTYQNKFNFLLLADADIDTVISSLKNQKYTKTNPLKVNFVKLAHHGSKFNLNKEFLELVETDIFIISSNISNHGHPHKETLAKIILHYQPKPVKFIFNNSGFYKIFNQEEIDKYQFELLNTEKDYLTFG</sequence>
<keyword evidence="3" id="KW-1185">Reference proteome</keyword>
<feature type="domain" description="Metallo-beta-lactamase" evidence="1">
    <location>
        <begin position="10"/>
        <end position="99"/>
    </location>
</feature>
<reference evidence="2 3" key="1">
    <citation type="submission" date="2016-10" db="EMBL/GenBank/DDBJ databases">
        <authorList>
            <person name="de Groot N.N."/>
        </authorList>
    </citation>
    <scope>NUCLEOTIDE SEQUENCE [LARGE SCALE GENOMIC DNA]</scope>
    <source>
        <strain evidence="2">MBHS1</strain>
    </source>
</reference>
<dbReference type="PANTHER" id="PTHR30619:SF1">
    <property type="entry name" value="RECOMBINATION PROTEIN 2"/>
    <property type="match status" value="1"/>
</dbReference>
<dbReference type="EMBL" id="FMSV02000362">
    <property type="protein sequence ID" value="SEH05580.1"/>
    <property type="molecule type" value="Genomic_DNA"/>
</dbReference>
<evidence type="ECO:0000313" key="3">
    <source>
        <dbReference type="Proteomes" id="UP000236724"/>
    </source>
</evidence>
<name>A0A1H6F604_9GAMM</name>
<protein>
    <submittedName>
        <fullName evidence="2">Metallo-beta-lactamase superfamily protein</fullName>
    </submittedName>
</protein>
<proteinExistence type="predicted"/>
<dbReference type="InterPro" id="IPR036866">
    <property type="entry name" value="RibonucZ/Hydroxyglut_hydro"/>
</dbReference>
<dbReference type="InterPro" id="IPR001279">
    <property type="entry name" value="Metallo-B-lactamas"/>
</dbReference>
<accession>A0A1H6F604</accession>